<keyword evidence="1" id="KW-0812">Transmembrane</keyword>
<evidence type="ECO:0000259" key="2">
    <source>
        <dbReference type="Pfam" id="PF13962"/>
    </source>
</evidence>
<feature type="transmembrane region" description="Helical" evidence="1">
    <location>
        <begin position="137"/>
        <end position="158"/>
    </location>
</feature>
<evidence type="ECO:0000313" key="4">
    <source>
        <dbReference type="Proteomes" id="UP000283530"/>
    </source>
</evidence>
<feature type="transmembrane region" description="Helical" evidence="1">
    <location>
        <begin position="246"/>
        <end position="266"/>
    </location>
</feature>
<keyword evidence="1" id="KW-1133">Transmembrane helix</keyword>
<dbReference type="PANTHER" id="PTHR24177">
    <property type="entry name" value="CASKIN"/>
    <property type="match status" value="1"/>
</dbReference>
<reference evidence="3 4" key="1">
    <citation type="journal article" date="2019" name="Nat. Plants">
        <title>Stout camphor tree genome fills gaps in understanding of flowering plant genome evolution.</title>
        <authorList>
            <person name="Chaw S.M."/>
            <person name="Liu Y.C."/>
            <person name="Wu Y.W."/>
            <person name="Wang H.Y."/>
            <person name="Lin C.I."/>
            <person name="Wu C.S."/>
            <person name="Ke H.M."/>
            <person name="Chang L.Y."/>
            <person name="Hsu C.Y."/>
            <person name="Yang H.T."/>
            <person name="Sudianto E."/>
            <person name="Hsu M.H."/>
            <person name="Wu K.P."/>
            <person name="Wang L.N."/>
            <person name="Leebens-Mack J.H."/>
            <person name="Tsai I.J."/>
        </authorList>
    </citation>
    <scope>NUCLEOTIDE SEQUENCE [LARGE SCALE GENOMIC DNA]</scope>
    <source>
        <strain evidence="4">cv. Chaw 1501</strain>
        <tissue evidence="3">Young leaves</tissue>
    </source>
</reference>
<feature type="transmembrane region" description="Helical" evidence="1">
    <location>
        <begin position="170"/>
        <end position="194"/>
    </location>
</feature>
<dbReference type="PANTHER" id="PTHR24177:SF103">
    <property type="entry name" value="PGG DOMAIN-CONTAINING PROTEIN"/>
    <property type="match status" value="1"/>
</dbReference>
<feature type="domain" description="PGG" evidence="2">
    <location>
        <begin position="126"/>
        <end position="235"/>
    </location>
</feature>
<accession>A0A443NJU6</accession>
<name>A0A443NJU6_9MAGN</name>
<organism evidence="3 4">
    <name type="scientific">Cinnamomum micranthum f. kanehirae</name>
    <dbReference type="NCBI Taxonomy" id="337451"/>
    <lineage>
        <taxon>Eukaryota</taxon>
        <taxon>Viridiplantae</taxon>
        <taxon>Streptophyta</taxon>
        <taxon>Embryophyta</taxon>
        <taxon>Tracheophyta</taxon>
        <taxon>Spermatophyta</taxon>
        <taxon>Magnoliopsida</taxon>
        <taxon>Magnoliidae</taxon>
        <taxon>Laurales</taxon>
        <taxon>Lauraceae</taxon>
        <taxon>Cinnamomum</taxon>
    </lineage>
</organism>
<evidence type="ECO:0000313" key="3">
    <source>
        <dbReference type="EMBL" id="RWR78820.1"/>
    </source>
</evidence>
<dbReference type="GO" id="GO:0016020">
    <property type="term" value="C:membrane"/>
    <property type="evidence" value="ECO:0007669"/>
    <property type="project" value="TreeGrafter"/>
</dbReference>
<gene>
    <name evidence="3" type="ORF">CKAN_00736900</name>
</gene>
<dbReference type="AlphaFoldDB" id="A0A443NJU6"/>
<dbReference type="InterPro" id="IPR036770">
    <property type="entry name" value="Ankyrin_rpt-contain_sf"/>
</dbReference>
<sequence>MVEAILSIFPMAIHDIDLEHKNIILLAAEHRQYEILRIFLNRNMKDWARYVDVEGNSVLHLAAKHTHGQSLLIPGPALQMLRDITWFKFVKQNTHPYFTKHRNNKGQTAMEVFNETHEELARKWAKWLNNAAQSCSVVAALIISVVFVSITTVPGGLVQDQGPPVYRGKLAFDVYSVSSLLALFSSSISLIMFLGILTSPYQDSDFGNELTRKLIYGLASLFISIEAMFLSFFTGDQFVLDSKIRFIAYPILVLTSCVALVGYPFYSEVLADNH</sequence>
<dbReference type="Pfam" id="PF13962">
    <property type="entry name" value="PGG"/>
    <property type="match status" value="1"/>
</dbReference>
<proteinExistence type="predicted"/>
<dbReference type="EMBL" id="QPKB01000003">
    <property type="protein sequence ID" value="RWR78820.1"/>
    <property type="molecule type" value="Genomic_DNA"/>
</dbReference>
<evidence type="ECO:0000256" key="1">
    <source>
        <dbReference type="SAM" id="Phobius"/>
    </source>
</evidence>
<keyword evidence="4" id="KW-1185">Reference proteome</keyword>
<dbReference type="STRING" id="337451.A0A443NJU6"/>
<dbReference type="Proteomes" id="UP000283530">
    <property type="component" value="Unassembled WGS sequence"/>
</dbReference>
<protein>
    <submittedName>
        <fullName evidence="3">Death-associated protein kinase 1</fullName>
    </submittedName>
</protein>
<dbReference type="Gene3D" id="1.25.40.20">
    <property type="entry name" value="Ankyrin repeat-containing domain"/>
    <property type="match status" value="1"/>
</dbReference>
<keyword evidence="1" id="KW-0472">Membrane</keyword>
<feature type="transmembrane region" description="Helical" evidence="1">
    <location>
        <begin position="214"/>
        <end position="234"/>
    </location>
</feature>
<keyword evidence="3" id="KW-0808">Transferase</keyword>
<keyword evidence="3" id="KW-0418">Kinase</keyword>
<dbReference type="GO" id="GO:0016301">
    <property type="term" value="F:kinase activity"/>
    <property type="evidence" value="ECO:0007669"/>
    <property type="project" value="UniProtKB-KW"/>
</dbReference>
<dbReference type="OrthoDB" id="1306122at2759"/>
<comment type="caution">
    <text evidence="3">The sequence shown here is derived from an EMBL/GenBank/DDBJ whole genome shotgun (WGS) entry which is preliminary data.</text>
</comment>
<dbReference type="InterPro" id="IPR026961">
    <property type="entry name" value="PGG_dom"/>
</dbReference>